<protein>
    <submittedName>
        <fullName evidence="1">Uncharacterized protein</fullName>
    </submittedName>
</protein>
<dbReference type="Proteomes" id="UP001148662">
    <property type="component" value="Unassembled WGS sequence"/>
</dbReference>
<gene>
    <name evidence="1" type="ORF">NM688_g6775</name>
</gene>
<evidence type="ECO:0000313" key="2">
    <source>
        <dbReference type="Proteomes" id="UP001148662"/>
    </source>
</evidence>
<comment type="caution">
    <text evidence="1">The sequence shown here is derived from an EMBL/GenBank/DDBJ whole genome shotgun (WGS) entry which is preliminary data.</text>
</comment>
<evidence type="ECO:0000313" key="1">
    <source>
        <dbReference type="EMBL" id="KAJ3536880.1"/>
    </source>
</evidence>
<accession>A0ACC1SCN8</accession>
<name>A0ACC1SCN8_9APHY</name>
<proteinExistence type="predicted"/>
<sequence length="172" mass="18621">MVTWAKTYQHVKAASAAGVSVGFSSTLLRYGTFYFAAMTVVTALNAAATFVPPLQPYNTPLSMVSNLLISRFLINLRQVDTGSEVTRDATRSSHFSVPNFRAPTLASIIGNMGEVLGDDEENIEDEKYASANSRTGEHVASADPDTRFGETVASGIRNTVNTGEREVRHDVM</sequence>
<reference evidence="1" key="1">
    <citation type="submission" date="2022-07" db="EMBL/GenBank/DDBJ databases">
        <title>Genome Sequence of Phlebia brevispora.</title>
        <authorList>
            <person name="Buettner E."/>
        </authorList>
    </citation>
    <scope>NUCLEOTIDE SEQUENCE</scope>
    <source>
        <strain evidence="1">MPL23</strain>
    </source>
</reference>
<keyword evidence="2" id="KW-1185">Reference proteome</keyword>
<organism evidence="1 2">
    <name type="scientific">Phlebia brevispora</name>
    <dbReference type="NCBI Taxonomy" id="194682"/>
    <lineage>
        <taxon>Eukaryota</taxon>
        <taxon>Fungi</taxon>
        <taxon>Dikarya</taxon>
        <taxon>Basidiomycota</taxon>
        <taxon>Agaricomycotina</taxon>
        <taxon>Agaricomycetes</taxon>
        <taxon>Polyporales</taxon>
        <taxon>Meruliaceae</taxon>
        <taxon>Phlebia</taxon>
    </lineage>
</organism>
<dbReference type="EMBL" id="JANHOG010001450">
    <property type="protein sequence ID" value="KAJ3536880.1"/>
    <property type="molecule type" value="Genomic_DNA"/>
</dbReference>